<dbReference type="SUPFAM" id="SSF48652">
    <property type="entry name" value="Tetraspanin"/>
    <property type="match status" value="1"/>
</dbReference>
<dbReference type="PRINTS" id="PR00259">
    <property type="entry name" value="TMFOUR"/>
</dbReference>
<reference evidence="7" key="2">
    <citation type="submission" date="2025-08" db="UniProtKB">
        <authorList>
            <consortium name="Ensembl"/>
        </authorList>
    </citation>
    <scope>IDENTIFICATION</scope>
</reference>
<proteinExistence type="predicted"/>
<evidence type="ECO:0000256" key="1">
    <source>
        <dbReference type="ARBA" id="ARBA00004127"/>
    </source>
</evidence>
<sequence length="296" mass="32028">MDVACSANISSSFSTSSSRNHRFHQCKRCACHIYKLIGNQTVVGFAFLGLGMWLRFSDNTRAVFHVQELSSSAFVMGVTVLIALGAVMLFVVIFGDYGACSEKRCALQVFSVLLAILATAVVVVGVLANSKRDEVGMKLTEFYGTLYLIYVDSQDPGIAVTLTFIHNALHCCGATGVSIIELVQKTCPEPDGFLEHLKMPSCPGVIVDVFNSKAPMMMGIFIGTGVLLFIALICSITLSRKIISVSTPQYIILTQTTSTQANFQPAQHEVVTTTYPDQEPVFFTPLSAANIPVAYA</sequence>
<feature type="transmembrane region" description="Helical" evidence="6">
    <location>
        <begin position="33"/>
        <end position="54"/>
    </location>
</feature>
<name>A0A669CCZ4_ORENI</name>
<dbReference type="Ensembl" id="ENSONIT00000067893.1">
    <property type="protein sequence ID" value="ENSONIP00000044412.1"/>
    <property type="gene ID" value="ENSONIG00000008347.2"/>
</dbReference>
<evidence type="ECO:0000313" key="7">
    <source>
        <dbReference type="Ensembl" id="ENSONIP00000044412.1"/>
    </source>
</evidence>
<feature type="transmembrane region" description="Helical" evidence="6">
    <location>
        <begin position="216"/>
        <end position="238"/>
    </location>
</feature>
<organism evidence="7 8">
    <name type="scientific">Oreochromis niloticus</name>
    <name type="common">Nile tilapia</name>
    <name type="synonym">Tilapia nilotica</name>
    <dbReference type="NCBI Taxonomy" id="8128"/>
    <lineage>
        <taxon>Eukaryota</taxon>
        <taxon>Metazoa</taxon>
        <taxon>Chordata</taxon>
        <taxon>Craniata</taxon>
        <taxon>Vertebrata</taxon>
        <taxon>Euteleostomi</taxon>
        <taxon>Actinopterygii</taxon>
        <taxon>Neopterygii</taxon>
        <taxon>Teleostei</taxon>
        <taxon>Neoteleostei</taxon>
        <taxon>Acanthomorphata</taxon>
        <taxon>Ovalentaria</taxon>
        <taxon>Cichlomorphae</taxon>
        <taxon>Cichliformes</taxon>
        <taxon>Cichlidae</taxon>
        <taxon>African cichlids</taxon>
        <taxon>Pseudocrenilabrinae</taxon>
        <taxon>Oreochromini</taxon>
        <taxon>Oreochromis</taxon>
    </lineage>
</organism>
<feature type="transmembrane region" description="Helical" evidence="6">
    <location>
        <begin position="106"/>
        <end position="128"/>
    </location>
</feature>
<protein>
    <submittedName>
        <fullName evidence="7">CD9 antigen</fullName>
    </submittedName>
</protein>
<dbReference type="InParanoid" id="A0A669CCZ4"/>
<dbReference type="GO" id="GO:0012505">
    <property type="term" value="C:endomembrane system"/>
    <property type="evidence" value="ECO:0007669"/>
    <property type="project" value="UniProtKB-SubCell"/>
</dbReference>
<dbReference type="InterPro" id="IPR018499">
    <property type="entry name" value="Tetraspanin/Peripherin"/>
</dbReference>
<dbReference type="GO" id="GO:0005886">
    <property type="term" value="C:plasma membrane"/>
    <property type="evidence" value="ECO:0007669"/>
    <property type="project" value="TreeGrafter"/>
</dbReference>
<feature type="transmembrane region" description="Helical" evidence="6">
    <location>
        <begin position="74"/>
        <end position="94"/>
    </location>
</feature>
<dbReference type="PANTHER" id="PTHR19282">
    <property type="entry name" value="TETRASPANIN"/>
    <property type="match status" value="1"/>
</dbReference>
<comment type="subcellular location">
    <subcellularLocation>
        <location evidence="1">Endomembrane system</location>
        <topology evidence="1">Multi-pass membrane protein</topology>
    </subcellularLocation>
</comment>
<evidence type="ECO:0000256" key="4">
    <source>
        <dbReference type="ARBA" id="ARBA00023136"/>
    </source>
</evidence>
<dbReference type="Pfam" id="PF00335">
    <property type="entry name" value="Tetraspanin"/>
    <property type="match status" value="1"/>
</dbReference>
<dbReference type="PANTHER" id="PTHR19282:SF216">
    <property type="entry name" value="TETRASPANIN-1"/>
    <property type="match status" value="1"/>
</dbReference>
<keyword evidence="4 6" id="KW-0472">Membrane</keyword>
<evidence type="ECO:0000256" key="2">
    <source>
        <dbReference type="ARBA" id="ARBA00022692"/>
    </source>
</evidence>
<keyword evidence="5" id="KW-0325">Glycoprotein</keyword>
<dbReference type="GeneTree" id="ENSGT00940000155083"/>
<keyword evidence="3 6" id="KW-1133">Transmembrane helix</keyword>
<evidence type="ECO:0000313" key="8">
    <source>
        <dbReference type="Proteomes" id="UP000005207"/>
    </source>
</evidence>
<keyword evidence="8" id="KW-1185">Reference proteome</keyword>
<accession>A0A669CCZ4</accession>
<reference evidence="8" key="1">
    <citation type="submission" date="2012-01" db="EMBL/GenBank/DDBJ databases">
        <title>The Genome Sequence of Oreochromis niloticus (Nile Tilapia).</title>
        <authorList>
            <consortium name="Broad Institute Genome Assembly Team"/>
            <consortium name="Broad Institute Sequencing Platform"/>
            <person name="Di Palma F."/>
            <person name="Johnson J."/>
            <person name="Lander E.S."/>
            <person name="Lindblad-Toh K."/>
        </authorList>
    </citation>
    <scope>NUCLEOTIDE SEQUENCE [LARGE SCALE GENOMIC DNA]</scope>
</reference>
<dbReference type="Proteomes" id="UP000005207">
    <property type="component" value="Linkage group LG4"/>
</dbReference>
<evidence type="ECO:0000256" key="5">
    <source>
        <dbReference type="ARBA" id="ARBA00023180"/>
    </source>
</evidence>
<gene>
    <name evidence="7" type="primary">zgc:65811</name>
</gene>
<reference evidence="7" key="3">
    <citation type="submission" date="2025-09" db="UniProtKB">
        <authorList>
            <consortium name="Ensembl"/>
        </authorList>
    </citation>
    <scope>IDENTIFICATION</scope>
</reference>
<dbReference type="InterPro" id="IPR008952">
    <property type="entry name" value="Tetraspanin_EC2_sf"/>
</dbReference>
<keyword evidence="2 6" id="KW-0812">Transmembrane</keyword>
<evidence type="ECO:0000256" key="3">
    <source>
        <dbReference type="ARBA" id="ARBA00022989"/>
    </source>
</evidence>
<dbReference type="Gene3D" id="1.10.1450.10">
    <property type="entry name" value="Tetraspanin"/>
    <property type="match status" value="1"/>
</dbReference>
<dbReference type="AlphaFoldDB" id="A0A669CCZ4"/>
<evidence type="ECO:0000256" key="6">
    <source>
        <dbReference type="SAM" id="Phobius"/>
    </source>
</evidence>